<accession>A0A9X0AV74</accession>
<gene>
    <name evidence="2" type="ORF">OCU04_000003</name>
</gene>
<reference evidence="2" key="1">
    <citation type="submission" date="2022-11" db="EMBL/GenBank/DDBJ databases">
        <title>Genome Resource of Sclerotinia nivalis Strain SnTB1, a Plant Pathogen Isolated from American Ginseng.</title>
        <authorList>
            <person name="Fan S."/>
        </authorList>
    </citation>
    <scope>NUCLEOTIDE SEQUENCE</scope>
    <source>
        <strain evidence="2">SnTB1</strain>
    </source>
</reference>
<dbReference type="Proteomes" id="UP001152300">
    <property type="component" value="Unassembled WGS sequence"/>
</dbReference>
<dbReference type="OrthoDB" id="3547942at2759"/>
<name>A0A9X0AV74_9HELO</name>
<feature type="compositionally biased region" description="Gly residues" evidence="1">
    <location>
        <begin position="317"/>
        <end position="329"/>
    </location>
</feature>
<proteinExistence type="predicted"/>
<organism evidence="2 3">
    <name type="scientific">Sclerotinia nivalis</name>
    <dbReference type="NCBI Taxonomy" id="352851"/>
    <lineage>
        <taxon>Eukaryota</taxon>
        <taxon>Fungi</taxon>
        <taxon>Dikarya</taxon>
        <taxon>Ascomycota</taxon>
        <taxon>Pezizomycotina</taxon>
        <taxon>Leotiomycetes</taxon>
        <taxon>Helotiales</taxon>
        <taxon>Sclerotiniaceae</taxon>
        <taxon>Sclerotinia</taxon>
    </lineage>
</organism>
<comment type="caution">
    <text evidence="2">The sequence shown here is derived from an EMBL/GenBank/DDBJ whole genome shotgun (WGS) entry which is preliminary data.</text>
</comment>
<feature type="region of interest" description="Disordered" evidence="1">
    <location>
        <begin position="266"/>
        <end position="342"/>
    </location>
</feature>
<feature type="compositionally biased region" description="Polar residues" evidence="1">
    <location>
        <begin position="291"/>
        <end position="308"/>
    </location>
</feature>
<keyword evidence="3" id="KW-1185">Reference proteome</keyword>
<dbReference type="EMBL" id="JAPEIS010000001">
    <property type="protein sequence ID" value="KAJ8069562.1"/>
    <property type="molecule type" value="Genomic_DNA"/>
</dbReference>
<sequence>MHGILFTTFSALKTMNNTGHHGAAVSLGSSSKIVICPTADYKAPMYICYDYICRYCPSGDQGNQLIYLPQPSLDQRQNTPAPRVYTRLYHDFRYQVYAVSHLEMPPQLSRAGICFFWCYHEIDSSPTIQRTWYYGQWSNPEGGVLRDGGNQAFIDPVTGHTVIHPPVGYTIHPEANGVSGGSFEAPSSVESFQTEKSITTPSLGVVSSRSISSGSSGLLLTPRSSYNTPSTYRLPVDFHNQVEEVNDGEVEELRHGGAVFVSELTDNERTPTRDNFGGGEGGEGEGREGTATITPQRVTAGSGRSNGAGNMNPPHGPRGGGNGRGQNRGRGGRPTRIWNWHN</sequence>
<protein>
    <submittedName>
        <fullName evidence="2">Uncharacterized protein</fullName>
    </submittedName>
</protein>
<evidence type="ECO:0000313" key="2">
    <source>
        <dbReference type="EMBL" id="KAJ8069562.1"/>
    </source>
</evidence>
<evidence type="ECO:0000313" key="3">
    <source>
        <dbReference type="Proteomes" id="UP001152300"/>
    </source>
</evidence>
<dbReference type="AlphaFoldDB" id="A0A9X0AV74"/>
<evidence type="ECO:0000256" key="1">
    <source>
        <dbReference type="SAM" id="MobiDB-lite"/>
    </source>
</evidence>